<dbReference type="GO" id="GO:0043531">
    <property type="term" value="F:ADP binding"/>
    <property type="evidence" value="ECO:0007669"/>
    <property type="project" value="InterPro"/>
</dbReference>
<dbReference type="InterPro" id="IPR027417">
    <property type="entry name" value="P-loop_NTPase"/>
</dbReference>
<feature type="domain" description="NB-ARC" evidence="4">
    <location>
        <begin position="178"/>
        <end position="360"/>
    </location>
</feature>
<accession>A0AA88AVP3</accession>
<dbReference type="PANTHER" id="PTHR23155">
    <property type="entry name" value="DISEASE RESISTANCE PROTEIN RP"/>
    <property type="match status" value="1"/>
</dbReference>
<dbReference type="InterPro" id="IPR042197">
    <property type="entry name" value="Apaf_helical"/>
</dbReference>
<dbReference type="SUPFAM" id="SSF52540">
    <property type="entry name" value="P-loop containing nucleoside triphosphate hydrolases"/>
    <property type="match status" value="1"/>
</dbReference>
<dbReference type="PRINTS" id="PR00364">
    <property type="entry name" value="DISEASERSIST"/>
</dbReference>
<dbReference type="EMBL" id="BTGU01000056">
    <property type="protein sequence ID" value="GMN55288.1"/>
    <property type="molecule type" value="Genomic_DNA"/>
</dbReference>
<proteinExistence type="predicted"/>
<dbReference type="FunFam" id="1.10.10.10:FF:000322">
    <property type="entry name" value="Probable disease resistance protein At1g63360"/>
    <property type="match status" value="1"/>
</dbReference>
<dbReference type="InterPro" id="IPR002182">
    <property type="entry name" value="NB-ARC"/>
</dbReference>
<evidence type="ECO:0000259" key="4">
    <source>
        <dbReference type="Pfam" id="PF00931"/>
    </source>
</evidence>
<dbReference type="Gene3D" id="1.10.10.10">
    <property type="entry name" value="Winged helix-like DNA-binding domain superfamily/Winged helix DNA-binding domain"/>
    <property type="match status" value="1"/>
</dbReference>
<dbReference type="InterPro" id="IPR032675">
    <property type="entry name" value="LRR_dom_sf"/>
</dbReference>
<dbReference type="Pfam" id="PF18052">
    <property type="entry name" value="Rx_N"/>
    <property type="match status" value="1"/>
</dbReference>
<evidence type="ECO:0000256" key="2">
    <source>
        <dbReference type="ARBA" id="ARBA00022741"/>
    </source>
</evidence>
<feature type="domain" description="Disease resistance R13L4/SHOC-2-like LRR" evidence="7">
    <location>
        <begin position="579"/>
        <end position="893"/>
    </location>
</feature>
<dbReference type="CDD" id="cd14798">
    <property type="entry name" value="RX-CC_like"/>
    <property type="match status" value="1"/>
</dbReference>
<keyword evidence="1" id="KW-0677">Repeat</keyword>
<dbReference type="Gene3D" id="3.40.50.300">
    <property type="entry name" value="P-loop containing nucleotide triphosphate hydrolases"/>
    <property type="match status" value="1"/>
</dbReference>
<dbReference type="PANTHER" id="PTHR23155:SF1205">
    <property type="entry name" value="DISEASE RESISTANCE PROTEIN RPM1"/>
    <property type="match status" value="1"/>
</dbReference>
<protein>
    <submittedName>
        <fullName evidence="8">Uncharacterized protein</fullName>
    </submittedName>
</protein>
<dbReference type="GO" id="GO:0098542">
    <property type="term" value="P:defense response to other organism"/>
    <property type="evidence" value="ECO:0007669"/>
    <property type="project" value="TreeGrafter"/>
</dbReference>
<keyword evidence="3" id="KW-0611">Plant defense</keyword>
<reference evidence="8" key="1">
    <citation type="submission" date="2023-07" db="EMBL/GenBank/DDBJ databases">
        <title>draft genome sequence of fig (Ficus carica).</title>
        <authorList>
            <person name="Takahashi T."/>
            <person name="Nishimura K."/>
        </authorList>
    </citation>
    <scope>NUCLEOTIDE SEQUENCE</scope>
</reference>
<feature type="domain" description="Disease resistance N-terminal" evidence="5">
    <location>
        <begin position="5"/>
        <end position="90"/>
    </location>
</feature>
<dbReference type="InterPro" id="IPR044974">
    <property type="entry name" value="Disease_R_plants"/>
</dbReference>
<sequence length="963" mass="109776">MAESAVRFLLEKLSSLLGKEVNLLAGIRDEVAFVEAELQSMRGFLRHADAIEDEDEDDGIKVWVKQVRGVAYDAEDILDEYLYRFADLHQPRRGFYGRLYKVAHTIKTMKSHRRIASQLRGIKSRVSEISDSHKRYQYDSSIILEEGSSSNIGAKSTPYELQRAEARLLQESQLVGIENPKQELVSWLLEDQISNVQVVAVVGMGGLGKTTLVSQVYQDAEVKQCFRHRAWITVSQSFNLHRLLVQIIEQLLKGIGQQIPRETQSKDIISLKEDIIAFLGDKKYLIVLDDLWSVESWDYFKNAFPANNDHGSRLMVTTRIVEVATTTRRDLFGGITFPLKPLSYEESWTLFCARTFKGKSCPHHLEESSRIILKRCMGLPLAIVTISGVLATEDTSRIDKWEKVRRSLGDEFDSNDRLRNMKKILSLSFNDLSYQLKTCFMFLSIFPEDWSYIKRYIIKLWAAQGFVEEMEGRTPEEVGEIYFRELCNRSLLQTVKENVDEEFNKFCIHDLVRDFILKKSKEQNFVAIASEQNPILHESVRHLFVSATLEDLQGDKNNFSRLHSLLLLNAKGSISGSSMSALFSKYGGLRLLKVLDCRGLPLDVFPECVTKLYNLRYLNLRGTKVASIPRSIGRLRYIEILNLAETLIEELPTEIAQLHHLRFVIVFHTINDGSFYGKTIGARVPKETGKLTSLQHLSVIQASEGCLDLIKLLGNLKQLRFLSIQRLGAEHGPALCSSIEKLSYLCELGMEAREEPEILEVQGMSSPPQCLQRLVMYGRLEMLPHWVPKLSSLVSLQLRWSKLELDPLESLQALPSLQHLEFEKAYDGEELCFRAGAFQILKSLVFCRLGRLRKVKVEQGAIPRLQSLWLEDCKSLEEVPSGVEFLTHLKELDFINMGDQLLTRLSSSIQDSDFSRVKHVPNEVVVVVVVAAAAVDMVLKDMLIRSIHKSYHLPSHLLKKLIS</sequence>
<dbReference type="InterPro" id="IPR036388">
    <property type="entry name" value="WH-like_DNA-bd_sf"/>
</dbReference>
<dbReference type="SUPFAM" id="SSF52058">
    <property type="entry name" value="L domain-like"/>
    <property type="match status" value="1"/>
</dbReference>
<keyword evidence="2" id="KW-0547">Nucleotide-binding</keyword>
<keyword evidence="9" id="KW-1185">Reference proteome</keyword>
<evidence type="ECO:0000313" key="9">
    <source>
        <dbReference type="Proteomes" id="UP001187192"/>
    </source>
</evidence>
<feature type="domain" description="Disease resistance protein winged helix" evidence="6">
    <location>
        <begin position="445"/>
        <end position="516"/>
    </location>
</feature>
<evidence type="ECO:0000259" key="6">
    <source>
        <dbReference type="Pfam" id="PF23559"/>
    </source>
</evidence>
<dbReference type="Pfam" id="PF23559">
    <property type="entry name" value="WHD_DRP"/>
    <property type="match status" value="1"/>
</dbReference>
<dbReference type="Gene3D" id="3.80.10.10">
    <property type="entry name" value="Ribonuclease Inhibitor"/>
    <property type="match status" value="2"/>
</dbReference>
<dbReference type="InterPro" id="IPR058922">
    <property type="entry name" value="WHD_DRP"/>
</dbReference>
<evidence type="ECO:0000259" key="7">
    <source>
        <dbReference type="Pfam" id="PF23598"/>
    </source>
</evidence>
<gene>
    <name evidence="8" type="ORF">TIFTF001_024415</name>
</gene>
<dbReference type="Proteomes" id="UP001187192">
    <property type="component" value="Unassembled WGS sequence"/>
</dbReference>
<evidence type="ECO:0000256" key="1">
    <source>
        <dbReference type="ARBA" id="ARBA00022737"/>
    </source>
</evidence>
<evidence type="ECO:0000313" key="8">
    <source>
        <dbReference type="EMBL" id="GMN55288.1"/>
    </source>
</evidence>
<dbReference type="InterPro" id="IPR041118">
    <property type="entry name" value="Rx_N"/>
</dbReference>
<dbReference type="Gene3D" id="1.20.5.4130">
    <property type="match status" value="1"/>
</dbReference>
<dbReference type="Pfam" id="PF23598">
    <property type="entry name" value="LRR_14"/>
    <property type="match status" value="1"/>
</dbReference>
<dbReference type="FunFam" id="3.40.50.300:FF:001091">
    <property type="entry name" value="Probable disease resistance protein At1g61300"/>
    <property type="match status" value="1"/>
</dbReference>
<dbReference type="InterPro" id="IPR038005">
    <property type="entry name" value="RX-like_CC"/>
</dbReference>
<organism evidence="8 9">
    <name type="scientific">Ficus carica</name>
    <name type="common">Common fig</name>
    <dbReference type="NCBI Taxonomy" id="3494"/>
    <lineage>
        <taxon>Eukaryota</taxon>
        <taxon>Viridiplantae</taxon>
        <taxon>Streptophyta</taxon>
        <taxon>Embryophyta</taxon>
        <taxon>Tracheophyta</taxon>
        <taxon>Spermatophyta</taxon>
        <taxon>Magnoliopsida</taxon>
        <taxon>eudicotyledons</taxon>
        <taxon>Gunneridae</taxon>
        <taxon>Pentapetalae</taxon>
        <taxon>rosids</taxon>
        <taxon>fabids</taxon>
        <taxon>Rosales</taxon>
        <taxon>Moraceae</taxon>
        <taxon>Ficeae</taxon>
        <taxon>Ficus</taxon>
    </lineage>
</organism>
<comment type="caution">
    <text evidence="8">The sequence shown here is derived from an EMBL/GenBank/DDBJ whole genome shotgun (WGS) entry which is preliminary data.</text>
</comment>
<dbReference type="Pfam" id="PF00931">
    <property type="entry name" value="NB-ARC"/>
    <property type="match status" value="1"/>
</dbReference>
<name>A0AA88AVP3_FICCA</name>
<evidence type="ECO:0000256" key="3">
    <source>
        <dbReference type="ARBA" id="ARBA00022821"/>
    </source>
</evidence>
<dbReference type="AlphaFoldDB" id="A0AA88AVP3"/>
<evidence type="ECO:0000259" key="5">
    <source>
        <dbReference type="Pfam" id="PF18052"/>
    </source>
</evidence>
<dbReference type="Gene3D" id="1.10.8.430">
    <property type="entry name" value="Helical domain of apoptotic protease-activating factors"/>
    <property type="match status" value="1"/>
</dbReference>
<dbReference type="InterPro" id="IPR055414">
    <property type="entry name" value="LRR_R13L4/SHOC2-like"/>
</dbReference>